<dbReference type="KEGG" id="kbs:EPA93_30810"/>
<gene>
    <name evidence="1" type="ORF">EPA93_30810</name>
</gene>
<dbReference type="RefSeq" id="WP_129891200.1">
    <property type="nucleotide sequence ID" value="NZ_CP035758.1"/>
</dbReference>
<reference evidence="1 2" key="1">
    <citation type="submission" date="2019-01" db="EMBL/GenBank/DDBJ databases">
        <title>Ktedonosporobacter rubrisoli SCAWS-G2.</title>
        <authorList>
            <person name="Huang Y."/>
            <person name="Yan B."/>
        </authorList>
    </citation>
    <scope>NUCLEOTIDE SEQUENCE [LARGE SCALE GENOMIC DNA]</scope>
    <source>
        <strain evidence="1 2">SCAWS-G2</strain>
    </source>
</reference>
<evidence type="ECO:0000313" key="1">
    <source>
        <dbReference type="EMBL" id="QBD80134.1"/>
    </source>
</evidence>
<evidence type="ECO:0008006" key="3">
    <source>
        <dbReference type="Google" id="ProtNLM"/>
    </source>
</evidence>
<evidence type="ECO:0000313" key="2">
    <source>
        <dbReference type="Proteomes" id="UP000290365"/>
    </source>
</evidence>
<dbReference type="SUPFAM" id="SSF57802">
    <property type="entry name" value="Rubredoxin-like"/>
    <property type="match status" value="1"/>
</dbReference>
<proteinExistence type="predicted"/>
<name>A0A4P6JWZ1_KTERU</name>
<organism evidence="1 2">
    <name type="scientific">Ktedonosporobacter rubrisoli</name>
    <dbReference type="NCBI Taxonomy" id="2509675"/>
    <lineage>
        <taxon>Bacteria</taxon>
        <taxon>Bacillati</taxon>
        <taxon>Chloroflexota</taxon>
        <taxon>Ktedonobacteria</taxon>
        <taxon>Ktedonobacterales</taxon>
        <taxon>Ktedonosporobacteraceae</taxon>
        <taxon>Ktedonosporobacter</taxon>
    </lineage>
</organism>
<sequence length="82" mass="9128">MRIDKITASILQKEKEIAVQQAMDIIAQSQSGARKGALVRWTWICEVCGMVHLGTAPKNCECCGSSEITARQDLRSELGNYW</sequence>
<dbReference type="Gene3D" id="2.20.28.10">
    <property type="match status" value="1"/>
</dbReference>
<accession>A0A4P6JWZ1</accession>
<dbReference type="Proteomes" id="UP000290365">
    <property type="component" value="Chromosome"/>
</dbReference>
<protein>
    <recommendedName>
        <fullName evidence="3">Rubrerythrin family protein</fullName>
    </recommendedName>
</protein>
<keyword evidence="2" id="KW-1185">Reference proteome</keyword>
<dbReference type="OrthoDB" id="9799749at2"/>
<dbReference type="AlphaFoldDB" id="A0A4P6JWZ1"/>
<dbReference type="EMBL" id="CP035758">
    <property type="protein sequence ID" value="QBD80134.1"/>
    <property type="molecule type" value="Genomic_DNA"/>
</dbReference>